<dbReference type="InterPro" id="IPR034768">
    <property type="entry name" value="4FE4S_WBL"/>
</dbReference>
<keyword evidence="4" id="KW-1185">Reference proteome</keyword>
<evidence type="ECO:0000256" key="1">
    <source>
        <dbReference type="SAM" id="MobiDB-lite"/>
    </source>
</evidence>
<dbReference type="Pfam" id="PF02467">
    <property type="entry name" value="Whib"/>
    <property type="match status" value="1"/>
</dbReference>
<proteinExistence type="predicted"/>
<gene>
    <name evidence="3" type="ORF">GCM10012286_59000</name>
</gene>
<evidence type="ECO:0000313" key="3">
    <source>
        <dbReference type="EMBL" id="GGO52900.1"/>
    </source>
</evidence>
<dbReference type="EMBL" id="BMNG01000014">
    <property type="protein sequence ID" value="GGO52900.1"/>
    <property type="molecule type" value="Genomic_DNA"/>
</dbReference>
<feature type="region of interest" description="Disordered" evidence="1">
    <location>
        <begin position="1"/>
        <end position="25"/>
    </location>
</feature>
<sequence>MPARTTSQPPALTWNDSPNSAPTGERLDWRRSAACAQLPQRSVFARVPSEAAEVLRACNQCPIRKECEAVVNPARTWFDGVSGGRLWRNGREVAAA</sequence>
<feature type="compositionally biased region" description="Polar residues" evidence="1">
    <location>
        <begin position="1"/>
        <end position="22"/>
    </location>
</feature>
<feature type="domain" description="4Fe-4S Wbl-type" evidence="2">
    <location>
        <begin position="29"/>
        <end position="71"/>
    </location>
</feature>
<dbReference type="RefSeq" id="WP_164321989.1">
    <property type="nucleotide sequence ID" value="NZ_BMNG01000014.1"/>
</dbReference>
<reference evidence="4" key="1">
    <citation type="journal article" date="2019" name="Int. J. Syst. Evol. Microbiol.">
        <title>The Global Catalogue of Microorganisms (GCM) 10K type strain sequencing project: providing services to taxonomists for standard genome sequencing and annotation.</title>
        <authorList>
            <consortium name="The Broad Institute Genomics Platform"/>
            <consortium name="The Broad Institute Genome Sequencing Center for Infectious Disease"/>
            <person name="Wu L."/>
            <person name="Ma J."/>
        </authorList>
    </citation>
    <scope>NUCLEOTIDE SEQUENCE [LARGE SCALE GENOMIC DNA]</scope>
    <source>
        <strain evidence="4">CGMCC 4.7349</strain>
    </source>
</reference>
<protein>
    <recommendedName>
        <fullName evidence="2">4Fe-4S Wbl-type domain-containing protein</fullName>
    </recommendedName>
</protein>
<evidence type="ECO:0000259" key="2">
    <source>
        <dbReference type="Pfam" id="PF02467"/>
    </source>
</evidence>
<name>A0ABQ2MIM8_9ACTN</name>
<evidence type="ECO:0000313" key="4">
    <source>
        <dbReference type="Proteomes" id="UP000656881"/>
    </source>
</evidence>
<comment type="caution">
    <text evidence="3">The sequence shown here is derived from an EMBL/GenBank/DDBJ whole genome shotgun (WGS) entry which is preliminary data.</text>
</comment>
<accession>A0ABQ2MIM8</accession>
<dbReference type="Proteomes" id="UP000656881">
    <property type="component" value="Unassembled WGS sequence"/>
</dbReference>
<organism evidence="3 4">
    <name type="scientific">Streptomyces lasiicapitis</name>
    <dbReference type="NCBI Taxonomy" id="1923961"/>
    <lineage>
        <taxon>Bacteria</taxon>
        <taxon>Bacillati</taxon>
        <taxon>Actinomycetota</taxon>
        <taxon>Actinomycetes</taxon>
        <taxon>Kitasatosporales</taxon>
        <taxon>Streptomycetaceae</taxon>
        <taxon>Streptomyces</taxon>
    </lineage>
</organism>